<accession>A0AA40X3R0</accession>
<evidence type="ECO:0000313" key="2">
    <source>
        <dbReference type="Proteomes" id="UP000705283"/>
    </source>
</evidence>
<protein>
    <submittedName>
        <fullName evidence="1">Uncharacterized protein</fullName>
    </submittedName>
</protein>
<reference evidence="1" key="1">
    <citation type="submission" date="2020-11" db="EMBL/GenBank/DDBJ databases">
        <authorList>
            <person name="Lee S.D."/>
        </authorList>
    </citation>
    <scope>NUCLEOTIDE SEQUENCE</scope>
    <source>
        <strain evidence="1">SAP-2</strain>
    </source>
</reference>
<dbReference type="Proteomes" id="UP000705283">
    <property type="component" value="Unassembled WGS sequence"/>
</dbReference>
<dbReference type="AlphaFoldDB" id="A0AA40X3R0"/>
<organism evidence="1 2">
    <name type="scientific">Rouxiella silvae</name>
    <dbReference type="NCBI Taxonomy" id="1646373"/>
    <lineage>
        <taxon>Bacteria</taxon>
        <taxon>Pseudomonadati</taxon>
        <taxon>Pseudomonadota</taxon>
        <taxon>Gammaproteobacteria</taxon>
        <taxon>Enterobacterales</taxon>
        <taxon>Yersiniaceae</taxon>
        <taxon>Rouxiella</taxon>
    </lineage>
</organism>
<dbReference type="EMBL" id="JADMKS010000005">
    <property type="protein sequence ID" value="MBF6637744.1"/>
    <property type="molecule type" value="Genomic_DNA"/>
</dbReference>
<proteinExistence type="predicted"/>
<comment type="caution">
    <text evidence="1">The sequence shown here is derived from an EMBL/GenBank/DDBJ whole genome shotgun (WGS) entry which is preliminary data.</text>
</comment>
<evidence type="ECO:0000313" key="1">
    <source>
        <dbReference type="EMBL" id="MBF6637744.1"/>
    </source>
</evidence>
<sequence length="303" mass="34758">MFSVLKPSLSLPVKAIATPDEQAASSTLFTECFKATINSHQIMMSNEIQTFSKIVKKKNSTPSKGKSLTSIFNNGDLLYGFTSNRDEYARDPLLMLKLIKTPYEIDAYLIRNNSYVTAPFEDQGFLAECTVYRLKEHRVCSEDFKNNLVEMFNSFVSLNEIKNKIIKEFPFPHWEKFLSLNKIERFNVGTIFAKSFTDIKIKHHDNRRNFIMQVAKSMSKGGIEMAIVDDSLKVHFLLDDIDFSLVVNKSKPAITASELRYAFRNKDKLAGKVYFYEKGKVVAPPWEQDPMLWASYRPASVKP</sequence>
<reference evidence="1" key="2">
    <citation type="submission" date="2022-09" db="EMBL/GenBank/DDBJ databases">
        <title>Rouxiella aceris sp. nov., isolated from tree sap and emended description of the genus Rhouxiella.</title>
        <authorList>
            <person name="Kim I.S."/>
        </authorList>
    </citation>
    <scope>NUCLEOTIDE SEQUENCE</scope>
    <source>
        <strain evidence="1">SAP-2</strain>
    </source>
</reference>
<name>A0AA40X3R0_9GAMM</name>
<dbReference type="RefSeq" id="WP_194978218.1">
    <property type="nucleotide sequence ID" value="NZ_JADMKS010000005.1"/>
</dbReference>
<gene>
    <name evidence="1" type="ORF">ITX54_13850</name>
</gene>